<dbReference type="AlphaFoldDB" id="A0AAE1AGJ4"/>
<proteinExistence type="predicted"/>
<sequence length="194" mass="21045">MREFDEAKINKLNRDSAVLCGRDFGGGGREKVNITCVYVYVKRGEGEKGLRGGPLTCLGKFIGWSIVDAGQLFPVDLILFSIVIVDKLVLIYDDLVSLGLGQRLWSDGHDAVNDCARPVAQCVVATDRLSVQAEPISGTMMATFTLGLTNEAVACSSIIGVGLIYLRPMSNRSNTSRRIGETKRRFTGQTIEAA</sequence>
<evidence type="ECO:0000313" key="1">
    <source>
        <dbReference type="EMBL" id="KAK3786312.1"/>
    </source>
</evidence>
<evidence type="ECO:0000313" key="2">
    <source>
        <dbReference type="Proteomes" id="UP001283361"/>
    </source>
</evidence>
<name>A0AAE1AGJ4_9GAST</name>
<reference evidence="1" key="1">
    <citation type="journal article" date="2023" name="G3 (Bethesda)">
        <title>A reference genome for the long-term kleptoplast-retaining sea slug Elysia crispata morphotype clarki.</title>
        <authorList>
            <person name="Eastman K.E."/>
            <person name="Pendleton A.L."/>
            <person name="Shaikh M.A."/>
            <person name="Suttiyut T."/>
            <person name="Ogas R."/>
            <person name="Tomko P."/>
            <person name="Gavelis G."/>
            <person name="Widhalm J.R."/>
            <person name="Wisecaver J.H."/>
        </authorList>
    </citation>
    <scope>NUCLEOTIDE SEQUENCE</scope>
    <source>
        <strain evidence="1">ECLA1</strain>
    </source>
</reference>
<organism evidence="1 2">
    <name type="scientific">Elysia crispata</name>
    <name type="common">lettuce slug</name>
    <dbReference type="NCBI Taxonomy" id="231223"/>
    <lineage>
        <taxon>Eukaryota</taxon>
        <taxon>Metazoa</taxon>
        <taxon>Spiralia</taxon>
        <taxon>Lophotrochozoa</taxon>
        <taxon>Mollusca</taxon>
        <taxon>Gastropoda</taxon>
        <taxon>Heterobranchia</taxon>
        <taxon>Euthyneura</taxon>
        <taxon>Panpulmonata</taxon>
        <taxon>Sacoglossa</taxon>
        <taxon>Placobranchoidea</taxon>
        <taxon>Plakobranchidae</taxon>
        <taxon>Elysia</taxon>
    </lineage>
</organism>
<gene>
    <name evidence="1" type="ORF">RRG08_057690</name>
</gene>
<protein>
    <submittedName>
        <fullName evidence="1">Uncharacterized protein</fullName>
    </submittedName>
</protein>
<accession>A0AAE1AGJ4</accession>
<keyword evidence="2" id="KW-1185">Reference proteome</keyword>
<dbReference type="EMBL" id="JAWDGP010001977">
    <property type="protein sequence ID" value="KAK3786312.1"/>
    <property type="molecule type" value="Genomic_DNA"/>
</dbReference>
<comment type="caution">
    <text evidence="1">The sequence shown here is derived from an EMBL/GenBank/DDBJ whole genome shotgun (WGS) entry which is preliminary data.</text>
</comment>
<dbReference type="Proteomes" id="UP001283361">
    <property type="component" value="Unassembled WGS sequence"/>
</dbReference>